<gene>
    <name evidence="2" type="ordered locus">Cyan7425_2886</name>
</gene>
<dbReference type="AlphaFoldDB" id="B8HKZ7"/>
<dbReference type="PROSITE" id="PS50075">
    <property type="entry name" value="CARRIER"/>
    <property type="match status" value="1"/>
</dbReference>
<accession>B8HKZ7</accession>
<dbReference type="NCBIfam" id="NF005502">
    <property type="entry name" value="PRK07117.1"/>
    <property type="match status" value="1"/>
</dbReference>
<protein>
    <submittedName>
        <fullName evidence="2">Acyl carrier protein</fullName>
    </submittedName>
</protein>
<dbReference type="HOGENOM" id="CLU_108696_21_1_3"/>
<dbReference type="SUPFAM" id="SSF47336">
    <property type="entry name" value="ACP-like"/>
    <property type="match status" value="1"/>
</dbReference>
<feature type="domain" description="Carrier" evidence="1">
    <location>
        <begin position="4"/>
        <end position="79"/>
    </location>
</feature>
<organism evidence="2">
    <name type="scientific">Cyanothece sp. (strain PCC 7425 / ATCC 29141)</name>
    <dbReference type="NCBI Taxonomy" id="395961"/>
    <lineage>
        <taxon>Bacteria</taxon>
        <taxon>Bacillati</taxon>
        <taxon>Cyanobacteriota</taxon>
        <taxon>Cyanophyceae</taxon>
        <taxon>Gomontiellales</taxon>
        <taxon>Cyanothecaceae</taxon>
        <taxon>Cyanothece</taxon>
    </lineage>
</organism>
<proteinExistence type="predicted"/>
<evidence type="ECO:0000259" key="1">
    <source>
        <dbReference type="PROSITE" id="PS50075"/>
    </source>
</evidence>
<dbReference type="Gene3D" id="1.10.1200.10">
    <property type="entry name" value="ACP-like"/>
    <property type="match status" value="1"/>
</dbReference>
<dbReference type="InterPro" id="IPR036736">
    <property type="entry name" value="ACP-like_sf"/>
</dbReference>
<dbReference type="eggNOG" id="COG0236">
    <property type="taxonomic scope" value="Bacteria"/>
</dbReference>
<dbReference type="EMBL" id="CP001344">
    <property type="protein sequence ID" value="ACL45229.1"/>
    <property type="molecule type" value="Genomic_DNA"/>
</dbReference>
<dbReference type="OrthoDB" id="487863at2"/>
<name>B8HKZ7_CYAP4</name>
<dbReference type="KEGG" id="cyn:Cyan7425_2886"/>
<evidence type="ECO:0000313" key="2">
    <source>
        <dbReference type="EMBL" id="ACL45229.1"/>
    </source>
</evidence>
<dbReference type="InterPro" id="IPR009081">
    <property type="entry name" value="PP-bd_ACP"/>
</dbReference>
<reference evidence="2" key="1">
    <citation type="submission" date="2009-01" db="EMBL/GenBank/DDBJ databases">
        <title>Complete sequence of chromosome Cyanothece sp. PCC 7425.</title>
        <authorList>
            <consortium name="US DOE Joint Genome Institute"/>
            <person name="Lucas S."/>
            <person name="Copeland A."/>
            <person name="Lapidus A."/>
            <person name="Glavina del Rio T."/>
            <person name="Dalin E."/>
            <person name="Tice H."/>
            <person name="Bruce D."/>
            <person name="Goodwin L."/>
            <person name="Pitluck S."/>
            <person name="Sims D."/>
            <person name="Meineke L."/>
            <person name="Brettin T."/>
            <person name="Detter J.C."/>
            <person name="Han C."/>
            <person name="Larimer F."/>
            <person name="Land M."/>
            <person name="Hauser L."/>
            <person name="Kyrpides N."/>
            <person name="Ovchinnikova G."/>
            <person name="Liberton M."/>
            <person name="Stoeckel J."/>
            <person name="Banerjee A."/>
            <person name="Singh A."/>
            <person name="Page L."/>
            <person name="Sato H."/>
            <person name="Zhao L."/>
            <person name="Sherman L."/>
            <person name="Pakrasi H."/>
            <person name="Richardson P."/>
        </authorList>
    </citation>
    <scope>NUCLEOTIDE SEQUENCE</scope>
    <source>
        <strain evidence="2">PCC 7425</strain>
    </source>
</reference>
<dbReference type="STRING" id="395961.Cyan7425_2886"/>
<sequence length="85" mass="9395">MNSEQILELIQTCTYEVIPTLRGKSLGREESLVALGADSMERAEILSLVMEKLSLKIPRIELAGAKTLGDLADLLALKLDHHHDQ</sequence>
<dbReference type="Pfam" id="PF00550">
    <property type="entry name" value="PP-binding"/>
    <property type="match status" value="1"/>
</dbReference>